<keyword evidence="1" id="KW-1133">Transmembrane helix</keyword>
<reference evidence="2" key="1">
    <citation type="journal article" date="2020" name="Nature">
        <title>Giant virus diversity and host interactions through global metagenomics.</title>
        <authorList>
            <person name="Schulz F."/>
            <person name="Roux S."/>
            <person name="Paez-Espino D."/>
            <person name="Jungbluth S."/>
            <person name="Walsh D.A."/>
            <person name="Denef V.J."/>
            <person name="McMahon K.D."/>
            <person name="Konstantinidis K.T."/>
            <person name="Eloe-Fadrosh E.A."/>
            <person name="Kyrpides N.C."/>
            <person name="Woyke T."/>
        </authorList>
    </citation>
    <scope>NUCLEOTIDE SEQUENCE</scope>
    <source>
        <strain evidence="2">GVMAG-S-1035118-87</strain>
    </source>
</reference>
<feature type="transmembrane region" description="Helical" evidence="1">
    <location>
        <begin position="12"/>
        <end position="30"/>
    </location>
</feature>
<organism evidence="2">
    <name type="scientific">viral metagenome</name>
    <dbReference type="NCBI Taxonomy" id="1070528"/>
    <lineage>
        <taxon>unclassified sequences</taxon>
        <taxon>metagenomes</taxon>
        <taxon>organismal metagenomes</taxon>
    </lineage>
</organism>
<name>A0A6C0AH23_9ZZZZ</name>
<proteinExistence type="predicted"/>
<dbReference type="AlphaFoldDB" id="A0A6C0AH23"/>
<dbReference type="EMBL" id="MN740625">
    <property type="protein sequence ID" value="QHS79079.1"/>
    <property type="molecule type" value="Genomic_DNA"/>
</dbReference>
<keyword evidence="1" id="KW-0472">Membrane</keyword>
<protein>
    <submittedName>
        <fullName evidence="2">Uncharacterized protein</fullName>
    </submittedName>
</protein>
<accession>A0A6C0AH23</accession>
<sequence length="53" mass="5991">MPSRKRGGTLAALGVAASNLLVPLGLFYAVKHQQSRIAKSRRFRKFHKKSRRV</sequence>
<evidence type="ECO:0000313" key="2">
    <source>
        <dbReference type="EMBL" id="QHS79079.1"/>
    </source>
</evidence>
<evidence type="ECO:0000256" key="1">
    <source>
        <dbReference type="SAM" id="Phobius"/>
    </source>
</evidence>
<keyword evidence="1" id="KW-0812">Transmembrane</keyword>